<comment type="caution">
    <text evidence="1">The sequence shown here is derived from an EMBL/GenBank/DDBJ whole genome shotgun (WGS) entry which is preliminary data.</text>
</comment>
<dbReference type="EMBL" id="AMQQ01000028">
    <property type="protein sequence ID" value="EKJ94461.1"/>
    <property type="molecule type" value="Genomic_DNA"/>
</dbReference>
<keyword evidence="1" id="KW-0808">Transferase</keyword>
<gene>
    <name evidence="1" type="ORF">C241_18970</name>
</gene>
<sequence>MTEGSGLLEKACRAVAALNLPACIKDSELRYLVVNAAYARLMGRPLRRSKATPAFPSRLISVMRSGRTGSAVHSFLRRTR</sequence>
<dbReference type="GO" id="GO:0016301">
    <property type="term" value="F:kinase activity"/>
    <property type="evidence" value="ECO:0007669"/>
    <property type="project" value="UniProtKB-KW"/>
</dbReference>
<accession>A0ABN0HIV9</accession>
<keyword evidence="2" id="KW-1185">Reference proteome</keyword>
<evidence type="ECO:0000313" key="2">
    <source>
        <dbReference type="Proteomes" id="UP000017668"/>
    </source>
</evidence>
<proteinExistence type="predicted"/>
<organism evidence="1 2">
    <name type="scientific">Bradyrhizobium lupini HPC(L)</name>
    <dbReference type="NCBI Taxonomy" id="1229491"/>
    <lineage>
        <taxon>Bacteria</taxon>
        <taxon>Pseudomonadati</taxon>
        <taxon>Pseudomonadota</taxon>
        <taxon>Alphaproteobacteria</taxon>
        <taxon>Hyphomicrobiales</taxon>
        <taxon>Nitrobacteraceae</taxon>
        <taxon>Bradyrhizobium</taxon>
    </lineage>
</organism>
<name>A0ABN0HIV9_RHILU</name>
<keyword evidence="1" id="KW-0418">Kinase</keyword>
<protein>
    <submittedName>
        <fullName evidence="1">Two component sensor kinase/response regulator hybrid</fullName>
    </submittedName>
</protein>
<dbReference type="Proteomes" id="UP000017668">
    <property type="component" value="Unassembled WGS sequence"/>
</dbReference>
<evidence type="ECO:0000313" key="1">
    <source>
        <dbReference type="EMBL" id="EKJ94461.1"/>
    </source>
</evidence>
<reference evidence="1 2" key="1">
    <citation type="journal article" date="2013" name="Genome Announc.">
        <title>Genome Sequence of Rhizobium lupini HPC(L) Isolated from Saline Desert Soil, Kutch (Gujarat).</title>
        <authorList>
            <person name="Agarwal L."/>
            <person name="Purohit H.J."/>
        </authorList>
    </citation>
    <scope>NUCLEOTIDE SEQUENCE [LARGE SCALE GENOMIC DNA]</scope>
    <source>
        <strain evidence="2">HPC(L)</strain>
    </source>
</reference>